<keyword evidence="4" id="KW-0175">Coiled coil</keyword>
<reference evidence="10" key="2">
    <citation type="submission" date="2025-08" db="UniProtKB">
        <authorList>
            <consortium name="Ensembl"/>
        </authorList>
    </citation>
    <scope>IDENTIFICATION</scope>
</reference>
<dbReference type="PANTHER" id="PTHR23317">
    <property type="entry name" value="DEDICATOR OF CYTOKINESIS DOCK"/>
    <property type="match status" value="1"/>
</dbReference>
<evidence type="ECO:0000256" key="6">
    <source>
        <dbReference type="SAM" id="SignalP"/>
    </source>
</evidence>
<keyword evidence="11" id="KW-1185">Reference proteome</keyword>
<evidence type="ECO:0000259" key="7">
    <source>
        <dbReference type="PROSITE" id="PS50003"/>
    </source>
</evidence>
<feature type="domain" description="PH" evidence="7">
    <location>
        <begin position="203"/>
        <end position="310"/>
    </location>
</feature>
<dbReference type="FunFam" id="1.20.58.740:FF:000001">
    <property type="entry name" value="dedicator of cytokinesis protein 9 isoform X1"/>
    <property type="match status" value="1"/>
</dbReference>
<dbReference type="Gene3D" id="1.25.40.410">
    <property type="match status" value="1"/>
</dbReference>
<dbReference type="Pfam" id="PF00169">
    <property type="entry name" value="PH"/>
    <property type="match status" value="1"/>
</dbReference>
<proteinExistence type="inferred from homology"/>
<dbReference type="CDD" id="cd08697">
    <property type="entry name" value="C2_Dock-D"/>
    <property type="match status" value="1"/>
</dbReference>
<dbReference type="PANTHER" id="PTHR23317:SF77">
    <property type="entry name" value="DEDICATOR OF CYTOKINESIS PROTEIN 9"/>
    <property type="match status" value="1"/>
</dbReference>
<feature type="chain" id="PRO_5021272876" evidence="6">
    <location>
        <begin position="29"/>
        <end position="2040"/>
    </location>
</feature>
<dbReference type="Pfam" id="PF11878">
    <property type="entry name" value="DOCK_C-D_N"/>
    <property type="match status" value="1"/>
</dbReference>
<dbReference type="Pfam" id="PF20421">
    <property type="entry name" value="DHR-2_Lobe_C"/>
    <property type="match status" value="1"/>
</dbReference>
<dbReference type="CDD" id="cd13267">
    <property type="entry name" value="PH_DOCK-D"/>
    <property type="match status" value="1"/>
</dbReference>
<dbReference type="SUPFAM" id="SSF48371">
    <property type="entry name" value="ARM repeat"/>
    <property type="match status" value="1"/>
</dbReference>
<dbReference type="InterPro" id="IPR027007">
    <property type="entry name" value="C2_DOCK-type_domain"/>
</dbReference>
<dbReference type="PROSITE" id="PS51651">
    <property type="entry name" value="DOCKER"/>
    <property type="match status" value="1"/>
</dbReference>
<dbReference type="GeneTree" id="ENSGT00940000155972"/>
<evidence type="ECO:0000256" key="1">
    <source>
        <dbReference type="ARBA" id="ARBA00022553"/>
    </source>
</evidence>
<organism evidence="10 11">
    <name type="scientific">Lates calcarifer</name>
    <name type="common">Barramundi</name>
    <name type="synonym">Holocentrus calcarifer</name>
    <dbReference type="NCBI Taxonomy" id="8187"/>
    <lineage>
        <taxon>Eukaryota</taxon>
        <taxon>Metazoa</taxon>
        <taxon>Chordata</taxon>
        <taxon>Craniata</taxon>
        <taxon>Vertebrata</taxon>
        <taxon>Euteleostomi</taxon>
        <taxon>Actinopterygii</taxon>
        <taxon>Neopterygii</taxon>
        <taxon>Teleostei</taxon>
        <taxon>Neoteleostei</taxon>
        <taxon>Acanthomorphata</taxon>
        <taxon>Carangaria</taxon>
        <taxon>Carangaria incertae sedis</taxon>
        <taxon>Centropomidae</taxon>
        <taxon>Lates</taxon>
    </lineage>
</organism>
<evidence type="ECO:0000256" key="4">
    <source>
        <dbReference type="SAM" id="Coils"/>
    </source>
</evidence>
<keyword evidence="6" id="KW-0732">Signal</keyword>
<reference evidence="10" key="3">
    <citation type="submission" date="2025-09" db="UniProtKB">
        <authorList>
            <consortium name="Ensembl"/>
        </authorList>
    </citation>
    <scope>IDENTIFICATION</scope>
</reference>
<evidence type="ECO:0000259" key="8">
    <source>
        <dbReference type="PROSITE" id="PS51650"/>
    </source>
</evidence>
<comment type="similarity">
    <text evidence="3">Belongs to the DOCK family.</text>
</comment>
<dbReference type="InterPro" id="IPR001849">
    <property type="entry name" value="PH_domain"/>
</dbReference>
<dbReference type="Gene3D" id="2.30.29.30">
    <property type="entry name" value="Pleckstrin-homology domain (PH domain)/Phosphotyrosine-binding domain (PTB)"/>
    <property type="match status" value="1"/>
</dbReference>
<dbReference type="Ensembl" id="ENSLCAT00010038791.1">
    <property type="protein sequence ID" value="ENSLCAP00010037889.1"/>
    <property type="gene ID" value="ENSLCAG00010015958.1"/>
</dbReference>
<dbReference type="Pfam" id="PF06920">
    <property type="entry name" value="DHR-2_Lobe_A"/>
    <property type="match status" value="1"/>
</dbReference>
<evidence type="ECO:0000256" key="3">
    <source>
        <dbReference type="PROSITE-ProRule" id="PRU00983"/>
    </source>
</evidence>
<feature type="signal peptide" evidence="6">
    <location>
        <begin position="1"/>
        <end position="28"/>
    </location>
</feature>
<dbReference type="InterPro" id="IPR043162">
    <property type="entry name" value="DOCK_C_lobe_C"/>
</dbReference>
<sequence length="2040" mass="232083">IITLRKGGAQHALDVALWFLLIREVTVGYQVDCTMASAPPEARKFTRGLNKPGTAAELRQSVSEAVRTSVLMVKPKIIEPLDYENVLLQRKTQIISDVLRDMLQFPTDDFQISTLQRQGRTQFSTVPETAEKEAHSLFVQECIKTYKSDWHVVNYKYEEYSGDFRQLPNKVLRPEKLAAHLFEVDEDVEKDEDTASLGSQKGGVSKHGWLYKGNMNSAISVTMRSFKRRYFHLAQLGDGSYNLNFYKDENTSKEPKGTIFLDSCMGVVQNSKVRRFAFELKMQDKSTFLLAADSEAEMEEWISTLNKILHSSFEQAMQEKRNGELHDGVDAEPHSLSEARLKLFTLDAYTQKLDFSGIEPDVRQFEEKFGKRVLVSCNDLSFNLQGCVAENEEGPTTNVEPFYVVLSLFDVQNSRKISADFHVDLNHPLVRQMTAGSGSGQDLQINGSRGDGLLGGHRMASGLPEGALQYPRQGVFSVTCPHPEIFLVARIEKVLQGGITHCTEPYMKSSDSAKMAQKVLKNAKTACSRLGQYRMPFAWSARPVFKDASGTLDKSARFSALYRQDSSKLSDEDMFKLLTDFRKPEKMAKLPVLLGNLDVTIDSVAPDVTNCVTSSYIPVRNFEGNGPGSALLEVEEFVPCIAKCSQPFTIYKNHLYVYPKHLKYDGQKSFAKARNIAVCIEFKDSDEDEAQPLKCIYGRPGGPLFTKQAYAAILHHQQNPEFYDEIKIELPTQLHEKHHLLFTFYHVSCDSNSKKKDQVETPVGSAWLPLLRDGRVIMNEQQLTVAANLPAGYLSSQDEIKWVDGGKPLFKLSTHLVSTVYTQDQHLHNFFHHCQSMEMSEQASEGELVKYLKSLHAMEGHVMVNFLPTILNQLFCVLTRTTHEDVAVNVTRVMVHVVAQCHEEGLEHYLRSYVKFVFKPEPYSSTDVKTVHEELAKAMTAILKPSTDFLTSNKLLKHSWYFFEALVKSMAHYLIESGKVKLSRNQRFSASFYHAVETLVNMLMPHITQKYKDNLDAARNANHSLAVFIKRCFTFMDRGFVFKQINNYMNCFVPGDPKTLYEFKFEFLRVVCNHEHYVPLNLPMPFGKGRIQRFQDLQLDYSLNDDFCRNHFLVGLLLREVGGALQEFREIRQIAIQVLKALMIKHTFDDRYAAKSQQARLATLYLPLFGLLQENNVREDSLVPNSVVTPQKPGSCIENALHKDVFGVISGTASPHSSTPNVSSVHHADSRGSLVSTDSGNSLLDKSSDKTNSLEKNQCASALGSTVLRCDKLDRDEIKNLLMCFLHILKSMSEEALFAYWNKAASSELMDFFTLIEAGMLHARLQQLGTLENAHTFNNMYSHTEADVSSQCLLEANVSTEVCLTVLDTLSIFIMGFKTQLNSDLGHNPLMKKVFQVHLCFLQIPQSETALKQVFASLRTFIYKFPCTFFDGRADMCASLCYEILKCCNSKLSSIRSDAAHLLYFLMKNNFDYTGRKSFVRTHLQVVIAVSQLIADVIGIGGTRFQQSLSIINNCANSDKNIKHTAFPSDVKDLTKRIRTVLMATEQMKEHENDPEMLVDLQYSLAKSYTSTPELRKTWLDSMARIHNKNGDLSEAAMCYVHVAALVAEYLWRKGDLHCEKSLYFSLYLTHSCWFCISLLASSVLGMFRQGCSAFRVITPNIDEEAAMMEDVGMQDVHFNEEVLMELLEECADGLWKAERYELIADVYRLIIPIYEQRRDFEKLTHLYDTLHRAYTKVMEVMHTGKRLLGTYFRVAFFGQGFFEDEDGKEYIYKEPKFTPLSEISQRLLKLYSDKFGQENVKIIQDSGKVNPKDLDSKYAYIQVTHVTPYLDEKELEDRKTDFEKSHNIRRFVFETPFTVSGKKQGGVEEQCKRRTVLTTTHCFPYVKKRIAVMYQHQTDLSPIEVAIDEMSSKVAELRLLCSASEVDMIRLQLKLQGSISVQVNAGPLAYARAFLDDSSAKKYPDNKVKQLKEVFRQFVDACGQALGVNERLIKEDQQEYHDEMKANYRDLTRELSNIMHEQVSFRSSNTLCTFAPLRS</sequence>
<keyword evidence="1" id="KW-0597">Phosphoprotein</keyword>
<dbReference type="InterPro" id="IPR046773">
    <property type="entry name" value="DOCKER_Lobe_C"/>
</dbReference>
<dbReference type="CDD" id="cd11698">
    <property type="entry name" value="DHR2_DOCK9"/>
    <property type="match status" value="1"/>
</dbReference>
<evidence type="ECO:0000259" key="9">
    <source>
        <dbReference type="PROSITE" id="PS51651"/>
    </source>
</evidence>
<dbReference type="Proteomes" id="UP000314980">
    <property type="component" value="Unassembled WGS sequence"/>
</dbReference>
<dbReference type="FunFam" id="2.30.29.30:FF:000016">
    <property type="entry name" value="dedicator of cytokinesis protein 9 isoform X1"/>
    <property type="match status" value="1"/>
</dbReference>
<dbReference type="InterPro" id="IPR011993">
    <property type="entry name" value="PH-like_dom_sf"/>
</dbReference>
<dbReference type="InterPro" id="IPR043161">
    <property type="entry name" value="DOCK_C_lobe_A"/>
</dbReference>
<dbReference type="InterPro" id="IPR026791">
    <property type="entry name" value="DOCK"/>
</dbReference>
<evidence type="ECO:0000313" key="10">
    <source>
        <dbReference type="Ensembl" id="ENSLCAP00010037889.1"/>
    </source>
</evidence>
<feature type="compositionally biased region" description="Polar residues" evidence="5">
    <location>
        <begin position="1233"/>
        <end position="1245"/>
    </location>
</feature>
<dbReference type="Gene3D" id="1.20.58.740">
    <property type="match status" value="1"/>
</dbReference>
<dbReference type="GO" id="GO:0005085">
    <property type="term" value="F:guanyl-nucleotide exchange factor activity"/>
    <property type="evidence" value="ECO:0007669"/>
    <property type="project" value="UniProtKB-KW"/>
</dbReference>
<feature type="region of interest" description="Disordered" evidence="5">
    <location>
        <begin position="1217"/>
        <end position="1250"/>
    </location>
</feature>
<evidence type="ECO:0000313" key="11">
    <source>
        <dbReference type="Proteomes" id="UP000314980"/>
    </source>
</evidence>
<dbReference type="InterPro" id="IPR046769">
    <property type="entry name" value="DOCKER_Lobe_A"/>
</dbReference>
<dbReference type="SMART" id="SM00233">
    <property type="entry name" value="PH"/>
    <property type="match status" value="1"/>
</dbReference>
<name>A0A4W6EL24_LATCA</name>
<dbReference type="InterPro" id="IPR035892">
    <property type="entry name" value="C2_domain_sf"/>
</dbReference>
<feature type="coiled-coil region" evidence="4">
    <location>
        <begin position="1995"/>
        <end position="2022"/>
    </location>
</feature>
<dbReference type="Pfam" id="PF20422">
    <property type="entry name" value="DHR-2_Lobe_B"/>
    <property type="match status" value="1"/>
</dbReference>
<accession>A0A4W6EL24</accession>
<keyword evidence="2" id="KW-0344">Guanine-nucleotide releasing factor</keyword>
<dbReference type="PROSITE" id="PS50003">
    <property type="entry name" value="PH_DOMAIN"/>
    <property type="match status" value="1"/>
</dbReference>
<dbReference type="InterPro" id="IPR037809">
    <property type="entry name" value="C2_Dock-D"/>
</dbReference>
<dbReference type="PROSITE" id="PS51650">
    <property type="entry name" value="C2_DOCK"/>
    <property type="match status" value="1"/>
</dbReference>
<feature type="domain" description="DOCKER" evidence="9">
    <location>
        <begin position="1567"/>
        <end position="2025"/>
    </location>
</feature>
<evidence type="ECO:0000256" key="5">
    <source>
        <dbReference type="SAM" id="MobiDB-lite"/>
    </source>
</evidence>
<reference evidence="11" key="1">
    <citation type="submission" date="2015-09" db="EMBL/GenBank/DDBJ databases">
        <authorList>
            <person name="Sai Rama Sridatta P."/>
        </authorList>
    </citation>
    <scope>NUCLEOTIDE SEQUENCE [LARGE SCALE GENOMIC DNA]</scope>
</reference>
<protein>
    <submittedName>
        <fullName evidence="10">Dedicator of cytokinesis 9b</fullName>
    </submittedName>
</protein>
<dbReference type="InterPro" id="IPR027357">
    <property type="entry name" value="DOCKER_dom"/>
</dbReference>
<dbReference type="SUPFAM" id="SSF50729">
    <property type="entry name" value="PH domain-like"/>
    <property type="match status" value="1"/>
</dbReference>
<dbReference type="InterPro" id="IPR021816">
    <property type="entry name" value="DOCK_C/D_N"/>
</dbReference>
<dbReference type="GO" id="GO:0007264">
    <property type="term" value="P:small GTPase-mediated signal transduction"/>
    <property type="evidence" value="ECO:0007669"/>
    <property type="project" value="InterPro"/>
</dbReference>
<dbReference type="InterPro" id="IPR016024">
    <property type="entry name" value="ARM-type_fold"/>
</dbReference>
<dbReference type="InterPro" id="IPR046770">
    <property type="entry name" value="DOCKER_Lobe_B"/>
</dbReference>
<feature type="domain" description="C2 DOCK-type" evidence="8">
    <location>
        <begin position="652"/>
        <end position="817"/>
    </location>
</feature>
<evidence type="ECO:0000256" key="2">
    <source>
        <dbReference type="ARBA" id="ARBA00022658"/>
    </source>
</evidence>
<dbReference type="Gene3D" id="2.60.40.150">
    <property type="entry name" value="C2 domain"/>
    <property type="match status" value="1"/>
</dbReference>
<dbReference type="Pfam" id="PF14429">
    <property type="entry name" value="DOCK-C2"/>
    <property type="match status" value="1"/>
</dbReference>